<evidence type="ECO:0000256" key="6">
    <source>
        <dbReference type="ARBA" id="ARBA00022989"/>
    </source>
</evidence>
<dbReference type="GO" id="GO:0007043">
    <property type="term" value="P:cell-cell junction assembly"/>
    <property type="evidence" value="ECO:0007669"/>
    <property type="project" value="TreeGrafter"/>
</dbReference>
<proteinExistence type="predicted"/>
<dbReference type="PANTHER" id="PTHR24027">
    <property type="entry name" value="CADHERIN-23"/>
    <property type="match status" value="1"/>
</dbReference>
<dbReference type="GO" id="GO:0005912">
    <property type="term" value="C:adherens junction"/>
    <property type="evidence" value="ECO:0007669"/>
    <property type="project" value="TreeGrafter"/>
</dbReference>
<feature type="domain" description="Cadherin" evidence="9">
    <location>
        <begin position="732"/>
        <end position="807"/>
    </location>
</feature>
<name>A0A2J7Q9W9_9NEOP</name>
<protein>
    <recommendedName>
        <fullName evidence="9">Cadherin domain-containing protein</fullName>
    </recommendedName>
</protein>
<dbReference type="InterPro" id="IPR039808">
    <property type="entry name" value="Cadherin"/>
</dbReference>
<keyword evidence="4" id="KW-0677">Repeat</keyword>
<evidence type="ECO:0000256" key="7">
    <source>
        <dbReference type="ARBA" id="ARBA00023136"/>
    </source>
</evidence>
<accession>A0A2J7Q9W9</accession>
<keyword evidence="11" id="KW-1185">Reference proteome</keyword>
<dbReference type="SMART" id="SM00112">
    <property type="entry name" value="CA"/>
    <property type="match status" value="5"/>
</dbReference>
<feature type="domain" description="Cadherin" evidence="9">
    <location>
        <begin position="503"/>
        <end position="606"/>
    </location>
</feature>
<dbReference type="GO" id="GO:0007156">
    <property type="term" value="P:homophilic cell adhesion via plasma membrane adhesion molecules"/>
    <property type="evidence" value="ECO:0007669"/>
    <property type="project" value="InterPro"/>
</dbReference>
<evidence type="ECO:0000256" key="2">
    <source>
        <dbReference type="ARBA" id="ARBA00022692"/>
    </source>
</evidence>
<dbReference type="FunFam" id="2.60.40.60:FF:000020">
    <property type="entry name" value="Dachsous cadherin-related 1b"/>
    <property type="match status" value="1"/>
</dbReference>
<dbReference type="GO" id="GO:0016342">
    <property type="term" value="C:catenin complex"/>
    <property type="evidence" value="ECO:0007669"/>
    <property type="project" value="TreeGrafter"/>
</dbReference>
<dbReference type="GO" id="GO:0016477">
    <property type="term" value="P:cell migration"/>
    <property type="evidence" value="ECO:0007669"/>
    <property type="project" value="TreeGrafter"/>
</dbReference>
<dbReference type="InterPro" id="IPR015919">
    <property type="entry name" value="Cadherin-like_sf"/>
</dbReference>
<evidence type="ECO:0000259" key="9">
    <source>
        <dbReference type="PROSITE" id="PS50268"/>
    </source>
</evidence>
<dbReference type="OrthoDB" id="6379298at2759"/>
<dbReference type="GO" id="GO:0060429">
    <property type="term" value="P:epithelium development"/>
    <property type="evidence" value="ECO:0007669"/>
    <property type="project" value="UniProtKB-ARBA"/>
</dbReference>
<dbReference type="AlphaFoldDB" id="A0A2J7Q9W9"/>
<dbReference type="InterPro" id="IPR002126">
    <property type="entry name" value="Cadherin-like_dom"/>
</dbReference>
<comment type="subcellular location">
    <subcellularLocation>
        <location evidence="1">Membrane</location>
        <topology evidence="1">Single-pass membrane protein</topology>
    </subcellularLocation>
</comment>
<dbReference type="GO" id="GO:0005509">
    <property type="term" value="F:calcium ion binding"/>
    <property type="evidence" value="ECO:0007669"/>
    <property type="project" value="UniProtKB-UniRule"/>
</dbReference>
<feature type="domain" description="Cadherin" evidence="9">
    <location>
        <begin position="608"/>
        <end position="722"/>
    </location>
</feature>
<keyword evidence="6" id="KW-1133">Transmembrane helix</keyword>
<feature type="domain" description="Cadherin" evidence="9">
    <location>
        <begin position="151"/>
        <end position="271"/>
    </location>
</feature>
<comment type="caution">
    <text evidence="10">The sequence shown here is derived from an EMBL/GenBank/DDBJ whole genome shotgun (WGS) entry which is preliminary data.</text>
</comment>
<dbReference type="Proteomes" id="UP000235965">
    <property type="component" value="Unassembled WGS sequence"/>
</dbReference>
<keyword evidence="2" id="KW-0812">Transmembrane</keyword>
<dbReference type="PRINTS" id="PR00205">
    <property type="entry name" value="CADHERIN"/>
</dbReference>
<organism evidence="10 11">
    <name type="scientific">Cryptotermes secundus</name>
    <dbReference type="NCBI Taxonomy" id="105785"/>
    <lineage>
        <taxon>Eukaryota</taxon>
        <taxon>Metazoa</taxon>
        <taxon>Ecdysozoa</taxon>
        <taxon>Arthropoda</taxon>
        <taxon>Hexapoda</taxon>
        <taxon>Insecta</taxon>
        <taxon>Pterygota</taxon>
        <taxon>Neoptera</taxon>
        <taxon>Polyneoptera</taxon>
        <taxon>Dictyoptera</taxon>
        <taxon>Blattodea</taxon>
        <taxon>Blattoidea</taxon>
        <taxon>Termitoidae</taxon>
        <taxon>Kalotermitidae</taxon>
        <taxon>Cryptotermitinae</taxon>
        <taxon>Cryptotermes</taxon>
    </lineage>
</organism>
<dbReference type="GO" id="GO:0044331">
    <property type="term" value="P:cell-cell adhesion mediated by cadherin"/>
    <property type="evidence" value="ECO:0007669"/>
    <property type="project" value="TreeGrafter"/>
</dbReference>
<evidence type="ECO:0000313" key="11">
    <source>
        <dbReference type="Proteomes" id="UP000235965"/>
    </source>
</evidence>
<evidence type="ECO:0000256" key="3">
    <source>
        <dbReference type="ARBA" id="ARBA00022729"/>
    </source>
</evidence>
<dbReference type="CDD" id="cd11304">
    <property type="entry name" value="Cadherin_repeat"/>
    <property type="match status" value="6"/>
</dbReference>
<sequence length="824" mass="93217">MKDQRRYRFLVQAANTRYDVDITVENEDDEFPFFDLLDSTPCQVSETHIGPTHCQLVVQDRDGIMDGMKFTVKEMDEVSKDIELVKAEGQTCETLLENCVDVVLRIKGELEFIKKPVHSLLLEVEDKGGHTGYMSYIVQVKAENKEIPEVRPDKLTAEINEEYSGVIDFTDTTITVSDRDSVEYGQFYITLEGTGTDEFCYEAFDVIPREGYRATDVKLSVINPERLDYDKGNCNDITLRIKATEINDSTRSGEAEVNIKLKDVNDEAPVFVREIFSFDVDENAEIGTYLGDVNAKDLDAFDSITYSLTSESYLRIDPQNGGVTVNTEFNYERQPQVFVTVKAEDTNAPPHTAYAQITVNIQDLNDERPELYMPSSPTDIDENTPIGEELLVNINARDADGNPELSFGIDWETSRAAKQGVPQEKYVFIECITIDTNEELGNSKSAKAVLRVAKELDWEAFDTLYLTITVEDRNTGKEYQDLRSSSATLTITINDLNDNPPEFSRIDKLSFKENSEEDELVGIIIATDPDGKGNNEVRYYLQDDLYEEEYVTINPTSGELRTGKDKIDFEQIQEISYSVIASDGENSALMHITIEVEDVNDESPKFIGDYSTPIRLKENTDERRGLLFMEASDDDASPKFNTLRFELEELYRGIFEVDLVTGEVFVPQGNKDRLDYEKKNRYEIQITVKDRCDTGNCYGDSLSAMTRITIELEDVNDNAPVIQNGDSQFEALSEDVGQGFPVGYVRAEDADVTDDKKLRYTFIVAEPEEGLELFAIKDDVDTNRGVITVAKDLTDKWGEYRLTVMVSGLSQFVHNVEPTPLWTA</sequence>
<dbReference type="GO" id="GO:0000902">
    <property type="term" value="P:cell morphogenesis"/>
    <property type="evidence" value="ECO:0007669"/>
    <property type="project" value="TreeGrafter"/>
</dbReference>
<keyword evidence="5 8" id="KW-0106">Calcium</keyword>
<feature type="domain" description="Cadherin" evidence="9">
    <location>
        <begin position="372"/>
        <end position="503"/>
    </location>
</feature>
<feature type="non-terminal residue" evidence="10">
    <location>
        <position position="824"/>
    </location>
</feature>
<dbReference type="EMBL" id="NEVH01016341">
    <property type="protein sequence ID" value="PNF25391.1"/>
    <property type="molecule type" value="Genomic_DNA"/>
</dbReference>
<dbReference type="PROSITE" id="PS00232">
    <property type="entry name" value="CADHERIN_1"/>
    <property type="match status" value="2"/>
</dbReference>
<evidence type="ECO:0000256" key="4">
    <source>
        <dbReference type="ARBA" id="ARBA00022737"/>
    </source>
</evidence>
<gene>
    <name evidence="10" type="ORF">B7P43_G09776</name>
</gene>
<dbReference type="InterPro" id="IPR020894">
    <property type="entry name" value="Cadherin_CS"/>
</dbReference>
<dbReference type="Gene3D" id="2.60.40.60">
    <property type="entry name" value="Cadherins"/>
    <property type="match status" value="6"/>
</dbReference>
<dbReference type="PANTHER" id="PTHR24027:SF422">
    <property type="entry name" value="CADHERIN DOMAIN-CONTAINING PROTEIN"/>
    <property type="match status" value="1"/>
</dbReference>
<keyword evidence="3" id="KW-0732">Signal</keyword>
<dbReference type="PROSITE" id="PS50268">
    <property type="entry name" value="CADHERIN_2"/>
    <property type="match status" value="6"/>
</dbReference>
<evidence type="ECO:0000256" key="1">
    <source>
        <dbReference type="ARBA" id="ARBA00004167"/>
    </source>
</evidence>
<evidence type="ECO:0000256" key="5">
    <source>
        <dbReference type="ARBA" id="ARBA00022837"/>
    </source>
</evidence>
<keyword evidence="7" id="KW-0472">Membrane</keyword>
<dbReference type="GO" id="GO:0016339">
    <property type="term" value="P:calcium-dependent cell-cell adhesion via plasma membrane cell adhesion molecules"/>
    <property type="evidence" value="ECO:0007669"/>
    <property type="project" value="TreeGrafter"/>
</dbReference>
<dbReference type="GO" id="GO:0034332">
    <property type="term" value="P:adherens junction organization"/>
    <property type="evidence" value="ECO:0007669"/>
    <property type="project" value="TreeGrafter"/>
</dbReference>
<dbReference type="SUPFAM" id="SSF49313">
    <property type="entry name" value="Cadherin-like"/>
    <property type="match status" value="5"/>
</dbReference>
<feature type="domain" description="Cadherin" evidence="9">
    <location>
        <begin position="272"/>
        <end position="371"/>
    </location>
</feature>
<dbReference type="GO" id="GO:0008013">
    <property type="term" value="F:beta-catenin binding"/>
    <property type="evidence" value="ECO:0007669"/>
    <property type="project" value="TreeGrafter"/>
</dbReference>
<dbReference type="GO" id="GO:0045296">
    <property type="term" value="F:cadherin binding"/>
    <property type="evidence" value="ECO:0007669"/>
    <property type="project" value="TreeGrafter"/>
</dbReference>
<evidence type="ECO:0000256" key="8">
    <source>
        <dbReference type="PROSITE-ProRule" id="PRU00043"/>
    </source>
</evidence>
<reference evidence="10 11" key="1">
    <citation type="submission" date="2017-12" db="EMBL/GenBank/DDBJ databases">
        <title>Hemimetabolous genomes reveal molecular basis of termite eusociality.</title>
        <authorList>
            <person name="Harrison M.C."/>
            <person name="Jongepier E."/>
            <person name="Robertson H.M."/>
            <person name="Arning N."/>
            <person name="Bitard-Feildel T."/>
            <person name="Chao H."/>
            <person name="Childers C.P."/>
            <person name="Dinh H."/>
            <person name="Doddapaneni H."/>
            <person name="Dugan S."/>
            <person name="Gowin J."/>
            <person name="Greiner C."/>
            <person name="Han Y."/>
            <person name="Hu H."/>
            <person name="Hughes D.S.T."/>
            <person name="Huylmans A.-K."/>
            <person name="Kemena C."/>
            <person name="Kremer L.P.M."/>
            <person name="Lee S.L."/>
            <person name="Lopez-Ezquerra A."/>
            <person name="Mallet L."/>
            <person name="Monroy-Kuhn J.M."/>
            <person name="Moser A."/>
            <person name="Murali S.C."/>
            <person name="Muzny D.M."/>
            <person name="Otani S."/>
            <person name="Piulachs M.-D."/>
            <person name="Poelchau M."/>
            <person name="Qu J."/>
            <person name="Schaub F."/>
            <person name="Wada-Katsumata A."/>
            <person name="Worley K.C."/>
            <person name="Xie Q."/>
            <person name="Ylla G."/>
            <person name="Poulsen M."/>
            <person name="Gibbs R.A."/>
            <person name="Schal C."/>
            <person name="Richards S."/>
            <person name="Belles X."/>
            <person name="Korb J."/>
            <person name="Bornberg-Bauer E."/>
        </authorList>
    </citation>
    <scope>NUCLEOTIDE SEQUENCE [LARGE SCALE GENOMIC DNA]</scope>
    <source>
        <tissue evidence="10">Whole body</tissue>
    </source>
</reference>
<evidence type="ECO:0000313" key="10">
    <source>
        <dbReference type="EMBL" id="PNF25391.1"/>
    </source>
</evidence>
<dbReference type="Pfam" id="PF00028">
    <property type="entry name" value="Cadherin"/>
    <property type="match status" value="2"/>
</dbReference>